<organism evidence="1 2">
    <name type="scientific">Vitis vinifera</name>
    <name type="common">Grape</name>
    <dbReference type="NCBI Taxonomy" id="29760"/>
    <lineage>
        <taxon>Eukaryota</taxon>
        <taxon>Viridiplantae</taxon>
        <taxon>Streptophyta</taxon>
        <taxon>Embryophyta</taxon>
        <taxon>Tracheophyta</taxon>
        <taxon>Spermatophyta</taxon>
        <taxon>Magnoliopsida</taxon>
        <taxon>eudicotyledons</taxon>
        <taxon>Gunneridae</taxon>
        <taxon>Pentapetalae</taxon>
        <taxon>rosids</taxon>
        <taxon>Vitales</taxon>
        <taxon>Vitaceae</taxon>
        <taxon>Viteae</taxon>
        <taxon>Vitis</taxon>
    </lineage>
</organism>
<evidence type="ECO:0000313" key="1">
    <source>
        <dbReference type="EMBL" id="CCB52243.1"/>
    </source>
</evidence>
<proteinExistence type="predicted"/>
<accession>F6HJ46</accession>
<dbReference type="HOGENOM" id="CLU_3430169_0_0_1"/>
<dbReference type="AlphaFoldDB" id="F6HJ46"/>
<evidence type="ECO:0000313" key="2">
    <source>
        <dbReference type="Proteomes" id="UP000009183"/>
    </source>
</evidence>
<name>F6HJ46_VITVI</name>
<dbReference type="Proteomes" id="UP000009183">
    <property type="component" value="Chromosome 2"/>
</dbReference>
<reference evidence="2" key="1">
    <citation type="journal article" date="2007" name="Nature">
        <title>The grapevine genome sequence suggests ancestral hexaploidization in major angiosperm phyla.</title>
        <authorList>
            <consortium name="The French-Italian Public Consortium for Grapevine Genome Characterization."/>
            <person name="Jaillon O."/>
            <person name="Aury J.-M."/>
            <person name="Noel B."/>
            <person name="Policriti A."/>
            <person name="Clepet C."/>
            <person name="Casagrande A."/>
            <person name="Choisne N."/>
            <person name="Aubourg S."/>
            <person name="Vitulo N."/>
            <person name="Jubin C."/>
            <person name="Vezzi A."/>
            <person name="Legeai F."/>
            <person name="Hugueney P."/>
            <person name="Dasilva C."/>
            <person name="Horner D."/>
            <person name="Mica E."/>
            <person name="Jublot D."/>
            <person name="Poulain J."/>
            <person name="Bruyere C."/>
            <person name="Billault A."/>
            <person name="Segurens B."/>
            <person name="Gouyvenoux M."/>
            <person name="Ugarte E."/>
            <person name="Cattonaro F."/>
            <person name="Anthouard V."/>
            <person name="Vico V."/>
            <person name="Del Fabbro C."/>
            <person name="Alaux M."/>
            <person name="Di Gaspero G."/>
            <person name="Dumas V."/>
            <person name="Felice N."/>
            <person name="Paillard S."/>
            <person name="Juman I."/>
            <person name="Moroldo M."/>
            <person name="Scalabrin S."/>
            <person name="Canaguier A."/>
            <person name="Le Clainche I."/>
            <person name="Malacrida G."/>
            <person name="Durand E."/>
            <person name="Pesole G."/>
            <person name="Laucou V."/>
            <person name="Chatelet P."/>
            <person name="Merdinoglu D."/>
            <person name="Delledonne M."/>
            <person name="Pezzotti M."/>
            <person name="Lecharny A."/>
            <person name="Scarpelli C."/>
            <person name="Artiguenave F."/>
            <person name="Pe M.E."/>
            <person name="Valle G."/>
            <person name="Morgante M."/>
            <person name="Caboche M."/>
            <person name="Adam-Blondon A.-F."/>
            <person name="Weissenbach J."/>
            <person name="Quetier F."/>
            <person name="Wincker P."/>
        </authorList>
    </citation>
    <scope>NUCLEOTIDE SEQUENCE [LARGE SCALE GENOMIC DNA]</scope>
    <source>
        <strain evidence="2">cv. Pinot noir / PN40024</strain>
    </source>
</reference>
<dbReference type="InParanoid" id="F6HJ46"/>
<keyword evidence="2" id="KW-1185">Reference proteome</keyword>
<gene>
    <name evidence="1" type="ordered locus">VIT_02s0087g00300</name>
</gene>
<protein>
    <submittedName>
        <fullName evidence="1">Uncharacterized protein</fullName>
    </submittedName>
</protein>
<sequence>MASSRRMLLKVIILCDSRL</sequence>
<dbReference type="EMBL" id="FN595769">
    <property type="protein sequence ID" value="CCB52243.1"/>
    <property type="molecule type" value="Genomic_DNA"/>
</dbReference>